<dbReference type="Proteomes" id="UP000030060">
    <property type="component" value="Unassembled WGS sequence"/>
</dbReference>
<comment type="caution">
    <text evidence="7">The sequence shown here is derived from an EMBL/GenBank/DDBJ whole genome shotgun (WGS) entry which is preliminary data.</text>
</comment>
<feature type="signal peptide" evidence="5">
    <location>
        <begin position="1"/>
        <end position="21"/>
    </location>
</feature>
<organism evidence="7 8">
    <name type="scientific">Pseudomonas fluorescens LMG 5329</name>
    <dbReference type="NCBI Taxonomy" id="1324332"/>
    <lineage>
        <taxon>Bacteria</taxon>
        <taxon>Pseudomonadati</taxon>
        <taxon>Pseudomonadota</taxon>
        <taxon>Gammaproteobacteria</taxon>
        <taxon>Pseudomonadales</taxon>
        <taxon>Pseudomonadaceae</taxon>
        <taxon>Pseudomonas</taxon>
    </lineage>
</organism>
<dbReference type="EMBL" id="ASGY01000131">
    <property type="protein sequence ID" value="KGE66516.1"/>
    <property type="molecule type" value="Genomic_DNA"/>
</dbReference>
<gene>
    <name evidence="7" type="ORF">K814_0118285</name>
</gene>
<keyword evidence="2" id="KW-0472">Membrane</keyword>
<feature type="domain" description="C-type lysozyme inhibitor" evidence="6">
    <location>
        <begin position="35"/>
        <end position="102"/>
    </location>
</feature>
<name>A0A0A1Z088_PSEFL</name>
<dbReference type="InterPro" id="IPR018660">
    <property type="entry name" value="MliC"/>
</dbReference>
<evidence type="ECO:0000256" key="3">
    <source>
        <dbReference type="ARBA" id="ARBA00023139"/>
    </source>
</evidence>
<keyword evidence="4" id="KW-0449">Lipoprotein</keyword>
<dbReference type="Gene3D" id="2.40.128.200">
    <property type="match status" value="1"/>
</dbReference>
<evidence type="ECO:0000313" key="7">
    <source>
        <dbReference type="EMBL" id="KGE66516.1"/>
    </source>
</evidence>
<dbReference type="Pfam" id="PF09864">
    <property type="entry name" value="MliC"/>
    <property type="match status" value="1"/>
</dbReference>
<reference evidence="7 8" key="1">
    <citation type="journal article" date="2013" name="Genome Announc.">
        <title>Draft Genome Sequence of Pseudomonas fluorescens LMG 5329, a White Line-Inducing Principle-Producing Bioindicator for the Mushroom Pathogen Pseudomonas tolaasii.</title>
        <authorList>
            <person name="Ghequire M.G."/>
            <person name="Rokni-Zadeh H."/>
            <person name="Zarrineh P."/>
            <person name="De Mot R."/>
        </authorList>
    </citation>
    <scope>NUCLEOTIDE SEQUENCE [LARGE SCALE GENOMIC DNA]</scope>
    <source>
        <strain evidence="7 8">LMG 5329</strain>
    </source>
</reference>
<evidence type="ECO:0000256" key="4">
    <source>
        <dbReference type="ARBA" id="ARBA00023288"/>
    </source>
</evidence>
<evidence type="ECO:0000256" key="1">
    <source>
        <dbReference type="ARBA" id="ARBA00022729"/>
    </source>
</evidence>
<dbReference type="PROSITE" id="PS51257">
    <property type="entry name" value="PROKAR_LIPOPROTEIN"/>
    <property type="match status" value="1"/>
</dbReference>
<evidence type="ECO:0000259" key="6">
    <source>
        <dbReference type="Pfam" id="PF09864"/>
    </source>
</evidence>
<dbReference type="SUPFAM" id="SSF141488">
    <property type="entry name" value="YdhA-like"/>
    <property type="match status" value="1"/>
</dbReference>
<protein>
    <recommendedName>
        <fullName evidence="6">C-type lysozyme inhibitor domain-containing protein</fullName>
    </recommendedName>
</protein>
<evidence type="ECO:0000256" key="5">
    <source>
        <dbReference type="SAM" id="SignalP"/>
    </source>
</evidence>
<dbReference type="AlphaFoldDB" id="A0A0A1Z088"/>
<feature type="chain" id="PRO_5001985463" description="C-type lysozyme inhibitor domain-containing protein" evidence="5">
    <location>
        <begin position="22"/>
        <end position="111"/>
    </location>
</feature>
<evidence type="ECO:0000256" key="2">
    <source>
        <dbReference type="ARBA" id="ARBA00023136"/>
    </source>
</evidence>
<accession>A0A0A1Z088</accession>
<dbReference type="OrthoDB" id="6980573at2"/>
<dbReference type="InterPro" id="IPR036328">
    <property type="entry name" value="MliC_sf"/>
</dbReference>
<dbReference type="RefSeq" id="WP_038847713.1">
    <property type="nucleotide sequence ID" value="NZ_ASGY01000131.1"/>
</dbReference>
<evidence type="ECO:0000313" key="8">
    <source>
        <dbReference type="Proteomes" id="UP000030060"/>
    </source>
</evidence>
<proteinExistence type="predicted"/>
<keyword evidence="3" id="KW-0564">Palmitate</keyword>
<keyword evidence="1 5" id="KW-0732">Signal</keyword>
<sequence>MKGVFALAALALLAGCSSMNMFSNKAETADKWTTWTCDSKAEVNWRFANPAKSEVDVRLGGSDQVYRLKQDVAASGVLYANDQLAFHTKGEEGLIYWVATDDLIGRGCKAQ</sequence>